<dbReference type="AlphaFoldDB" id="A0A7W3JI27"/>
<dbReference type="InterPro" id="IPR011009">
    <property type="entry name" value="Kinase-like_dom_sf"/>
</dbReference>
<sequence length="385" mass="40883">MTVVSFRPHSVEPSGSGFLYGYEVDTVDSVGTTATVLTFIDTDARAVDGSSVLTRDPVTGQPLAVWAYPADPMLPALAGVTFPDRVVESLAALGIVVTAPVLSVAAYRPGKRAVVRLDSPEATLFLKVIRPDRVAPIVALHAAFLGQGVPVPTVLASRADGLLVLERVAGVPAGKHVLEFADDPRFVEQIAEIGRLTTSVPVSTPAQSDALDHGAWHRGTLRTALPQNAGEIDALYDEIERRRLSWIGDPLTVIHGDLHLEQLFVDPDEPWRVTGLLDIDTAGVGHPARDAAALVAHLVVTGQWHRGNGDEAEARACERLADEVTRVWSERAPLWADRLAPAVASQLLAHAGGQATLGTDSGRRKAVQLIGAASGTLWSRSRGEG</sequence>
<comment type="caution">
    <text evidence="3">The sequence shown here is derived from an EMBL/GenBank/DDBJ whole genome shotgun (WGS) entry which is preliminary data.</text>
</comment>
<dbReference type="PANTHER" id="PTHR21310">
    <property type="entry name" value="AMINOGLYCOSIDE PHOSPHOTRANSFERASE-RELATED-RELATED"/>
    <property type="match status" value="1"/>
</dbReference>
<accession>A0A7W3JI27</accession>
<dbReference type="SUPFAM" id="SSF56112">
    <property type="entry name" value="Protein kinase-like (PK-like)"/>
    <property type="match status" value="1"/>
</dbReference>
<dbReference type="RefSeq" id="WP_146854062.1">
    <property type="nucleotide sequence ID" value="NZ_BAAAHR010000001.1"/>
</dbReference>
<dbReference type="EMBL" id="JACGWW010000002">
    <property type="protein sequence ID" value="MBA8813277.1"/>
    <property type="molecule type" value="Genomic_DNA"/>
</dbReference>
<keyword evidence="3" id="KW-0808">Transferase</keyword>
<dbReference type="InterPro" id="IPR002575">
    <property type="entry name" value="Aminoglycoside_PTrfase"/>
</dbReference>
<dbReference type="InterPro" id="IPR051678">
    <property type="entry name" value="AGP_Transferase"/>
</dbReference>
<organism evidence="3 5">
    <name type="scientific">Frigoribacterium faeni</name>
    <dbReference type="NCBI Taxonomy" id="145483"/>
    <lineage>
        <taxon>Bacteria</taxon>
        <taxon>Bacillati</taxon>
        <taxon>Actinomycetota</taxon>
        <taxon>Actinomycetes</taxon>
        <taxon>Micrococcales</taxon>
        <taxon>Microbacteriaceae</taxon>
        <taxon>Frigoribacterium</taxon>
    </lineage>
</organism>
<evidence type="ECO:0000313" key="4">
    <source>
        <dbReference type="Proteomes" id="UP000321154"/>
    </source>
</evidence>
<evidence type="ECO:0000313" key="5">
    <source>
        <dbReference type="Proteomes" id="UP000522688"/>
    </source>
</evidence>
<keyword evidence="4" id="KW-1185">Reference proteome</keyword>
<keyword evidence="3" id="KW-0418">Kinase</keyword>
<protein>
    <submittedName>
        <fullName evidence="3">Aminoglycoside phosphotransferase (APT) family kinase protein</fullName>
    </submittedName>
</protein>
<dbReference type="Proteomes" id="UP000522688">
    <property type="component" value="Unassembled WGS sequence"/>
</dbReference>
<gene>
    <name evidence="3" type="ORF">FB463_001526</name>
    <name evidence="2" type="ORF">FFA01_12390</name>
</gene>
<reference evidence="3 5" key="2">
    <citation type="submission" date="2020-07" db="EMBL/GenBank/DDBJ databases">
        <title>Sequencing the genomes of 1000 actinobacteria strains.</title>
        <authorList>
            <person name="Klenk H.-P."/>
        </authorList>
    </citation>
    <scope>NUCLEOTIDE SEQUENCE [LARGE SCALE GENOMIC DNA]</scope>
    <source>
        <strain evidence="3 5">DSM 10309</strain>
    </source>
</reference>
<evidence type="ECO:0000313" key="3">
    <source>
        <dbReference type="EMBL" id="MBA8813277.1"/>
    </source>
</evidence>
<dbReference type="OrthoDB" id="3837844at2"/>
<name>A0A7W3JI27_9MICO</name>
<dbReference type="Gene3D" id="3.90.1200.10">
    <property type="match status" value="1"/>
</dbReference>
<feature type="domain" description="Aminoglycoside phosphotransferase" evidence="1">
    <location>
        <begin position="114"/>
        <end position="304"/>
    </location>
</feature>
<dbReference type="EMBL" id="BJUV01000009">
    <property type="protein sequence ID" value="GEK82930.1"/>
    <property type="molecule type" value="Genomic_DNA"/>
</dbReference>
<reference evidence="2 4" key="1">
    <citation type="submission" date="2019-07" db="EMBL/GenBank/DDBJ databases">
        <title>Whole genome shotgun sequence of Frigoribacterium faeni NBRC 103066.</title>
        <authorList>
            <person name="Hosoyama A."/>
            <person name="Uohara A."/>
            <person name="Ohji S."/>
            <person name="Ichikawa N."/>
        </authorList>
    </citation>
    <scope>NUCLEOTIDE SEQUENCE [LARGE SCALE GENOMIC DNA]</scope>
    <source>
        <strain evidence="2 4">NBRC 103066</strain>
    </source>
</reference>
<dbReference type="Pfam" id="PF01636">
    <property type="entry name" value="APH"/>
    <property type="match status" value="1"/>
</dbReference>
<proteinExistence type="predicted"/>
<evidence type="ECO:0000259" key="1">
    <source>
        <dbReference type="Pfam" id="PF01636"/>
    </source>
</evidence>
<dbReference type="Proteomes" id="UP000321154">
    <property type="component" value="Unassembled WGS sequence"/>
</dbReference>
<evidence type="ECO:0000313" key="2">
    <source>
        <dbReference type="EMBL" id="GEK82930.1"/>
    </source>
</evidence>
<dbReference type="GO" id="GO:0016301">
    <property type="term" value="F:kinase activity"/>
    <property type="evidence" value="ECO:0007669"/>
    <property type="project" value="UniProtKB-KW"/>
</dbReference>